<protein>
    <submittedName>
        <fullName evidence="2 3">Uncharacterized protein</fullName>
    </submittedName>
</protein>
<sequence length="189" mass="21590">MIIHTVVGEKNLPPNAVKMTEEEVLKHQTNLVNKWRYSSDVFFLKNGHYIAAGFTALGSFIITKHILKKIKLYRVLNNVLVMKMDCPLCLQLRNSLYQIITGVMYPSVTGTILISLSAIINKSMDIPSLKNDHKRFFQFYKNIFKSGALKFHGIITGHVLLALFLPYMQSLELQNIMDIVRMAESSNNQ</sequence>
<gene>
    <name evidence="3" type="primary">8239577</name>
    <name evidence="2" type="ORF">Phum_PHUM577930</name>
</gene>
<keyword evidence="4" id="KW-1185">Reference proteome</keyword>
<feature type="transmembrane region" description="Helical" evidence="1">
    <location>
        <begin position="149"/>
        <end position="167"/>
    </location>
</feature>
<dbReference type="KEGG" id="phu:Phum_PHUM577930"/>
<feature type="transmembrane region" description="Helical" evidence="1">
    <location>
        <begin position="99"/>
        <end position="120"/>
    </location>
</feature>
<dbReference type="STRING" id="121224.E0W1J6"/>
<dbReference type="InParanoid" id="E0W1J6"/>
<dbReference type="OrthoDB" id="6234762at2759"/>
<dbReference type="AlphaFoldDB" id="E0W1J6"/>
<name>E0W1J6_PEDHC</name>
<keyword evidence="1" id="KW-0472">Membrane</keyword>
<reference evidence="3" key="3">
    <citation type="submission" date="2021-02" db="UniProtKB">
        <authorList>
            <consortium name="EnsemblMetazoa"/>
        </authorList>
    </citation>
    <scope>IDENTIFICATION</scope>
    <source>
        <strain evidence="3">USDA</strain>
    </source>
</reference>
<dbReference type="EnsemblMetazoa" id="PHUM577930-RA">
    <property type="protein sequence ID" value="PHUM577930-PA"/>
    <property type="gene ID" value="PHUM577930"/>
</dbReference>
<dbReference type="EMBL" id="DS235871">
    <property type="protein sequence ID" value="EEB19502.1"/>
    <property type="molecule type" value="Genomic_DNA"/>
</dbReference>
<dbReference type="eggNOG" id="ENOG502S44D">
    <property type="taxonomic scope" value="Eukaryota"/>
</dbReference>
<organism>
    <name type="scientific">Pediculus humanus subsp. corporis</name>
    <name type="common">Body louse</name>
    <dbReference type="NCBI Taxonomy" id="121224"/>
    <lineage>
        <taxon>Eukaryota</taxon>
        <taxon>Metazoa</taxon>
        <taxon>Ecdysozoa</taxon>
        <taxon>Arthropoda</taxon>
        <taxon>Hexapoda</taxon>
        <taxon>Insecta</taxon>
        <taxon>Pterygota</taxon>
        <taxon>Neoptera</taxon>
        <taxon>Paraneoptera</taxon>
        <taxon>Psocodea</taxon>
        <taxon>Troctomorpha</taxon>
        <taxon>Phthiraptera</taxon>
        <taxon>Anoplura</taxon>
        <taxon>Pediculidae</taxon>
        <taxon>Pediculus</taxon>
    </lineage>
</organism>
<evidence type="ECO:0000256" key="1">
    <source>
        <dbReference type="SAM" id="Phobius"/>
    </source>
</evidence>
<dbReference type="FunCoup" id="E0W1J6">
    <property type="interactions" value="346"/>
</dbReference>
<accession>E0W1J6</accession>
<dbReference type="GeneID" id="8239577"/>
<dbReference type="CTD" id="8239577"/>
<evidence type="ECO:0000313" key="3">
    <source>
        <dbReference type="EnsemblMetazoa" id="PHUM577930-PA"/>
    </source>
</evidence>
<keyword evidence="1" id="KW-1133">Transmembrane helix</keyword>
<reference evidence="2" key="2">
    <citation type="submission" date="2007-04" db="EMBL/GenBank/DDBJ databases">
        <title>The genome of the human body louse.</title>
        <authorList>
            <consortium name="The Human Body Louse Genome Consortium"/>
            <person name="Kirkness E."/>
            <person name="Walenz B."/>
            <person name="Hass B."/>
            <person name="Bruggner R."/>
            <person name="Strausberg R."/>
        </authorList>
    </citation>
    <scope>NUCLEOTIDE SEQUENCE</scope>
    <source>
        <strain evidence="2">USDA</strain>
    </source>
</reference>
<proteinExistence type="predicted"/>
<dbReference type="RefSeq" id="XP_002432240.1">
    <property type="nucleotide sequence ID" value="XM_002432195.1"/>
</dbReference>
<feature type="transmembrane region" description="Helical" evidence="1">
    <location>
        <begin position="47"/>
        <end position="67"/>
    </location>
</feature>
<dbReference type="Proteomes" id="UP000009046">
    <property type="component" value="Unassembled WGS sequence"/>
</dbReference>
<keyword evidence="1" id="KW-0812">Transmembrane</keyword>
<evidence type="ECO:0000313" key="4">
    <source>
        <dbReference type="Proteomes" id="UP000009046"/>
    </source>
</evidence>
<reference evidence="2" key="1">
    <citation type="submission" date="2007-04" db="EMBL/GenBank/DDBJ databases">
        <title>Annotation of Pediculus humanus corporis strain USDA.</title>
        <authorList>
            <person name="Kirkness E."/>
            <person name="Hannick L."/>
            <person name="Hass B."/>
            <person name="Bruggner R."/>
            <person name="Lawson D."/>
            <person name="Bidwell S."/>
            <person name="Joardar V."/>
            <person name="Caler E."/>
            <person name="Walenz B."/>
            <person name="Inman J."/>
            <person name="Schobel S."/>
            <person name="Galinsky K."/>
            <person name="Amedeo P."/>
            <person name="Strausberg R."/>
        </authorList>
    </citation>
    <scope>NUCLEOTIDE SEQUENCE</scope>
    <source>
        <strain evidence="2">USDA</strain>
    </source>
</reference>
<dbReference type="VEuPathDB" id="VectorBase:PHUM577930"/>
<dbReference type="EMBL" id="AAZO01007028">
    <property type="status" value="NOT_ANNOTATED_CDS"/>
    <property type="molecule type" value="Genomic_DNA"/>
</dbReference>
<evidence type="ECO:0000313" key="2">
    <source>
        <dbReference type="EMBL" id="EEB19502.1"/>
    </source>
</evidence>
<dbReference type="HOGENOM" id="CLU_101135_0_0_1"/>